<evidence type="ECO:0000313" key="4">
    <source>
        <dbReference type="EMBL" id="TKS05601.1"/>
    </source>
</evidence>
<comment type="caution">
    <text evidence="4">The sequence shown here is derived from an EMBL/GenBank/DDBJ whole genome shotgun (WGS) entry which is preliminary data.</text>
</comment>
<dbReference type="Pfam" id="PF14364">
    <property type="entry name" value="DUF4408"/>
    <property type="match status" value="1"/>
</dbReference>
<dbReference type="PANTHER" id="PTHR33098">
    <property type="entry name" value="COTTON FIBER (DUF761)"/>
    <property type="match status" value="1"/>
</dbReference>
<keyword evidence="2" id="KW-0472">Membrane</keyword>
<dbReference type="Pfam" id="PF05553">
    <property type="entry name" value="DUF761"/>
    <property type="match status" value="1"/>
</dbReference>
<protein>
    <recommendedName>
        <fullName evidence="3">DUF4408 domain-containing protein</fullName>
    </recommendedName>
</protein>
<feature type="transmembrane region" description="Helical" evidence="2">
    <location>
        <begin position="62"/>
        <end position="81"/>
    </location>
</feature>
<feature type="region of interest" description="Disordered" evidence="1">
    <location>
        <begin position="225"/>
        <end position="292"/>
    </location>
</feature>
<proteinExistence type="predicted"/>
<keyword evidence="2" id="KW-0812">Transmembrane</keyword>
<evidence type="ECO:0000256" key="2">
    <source>
        <dbReference type="SAM" id="Phobius"/>
    </source>
</evidence>
<reference evidence="4" key="1">
    <citation type="submission" date="2018-10" db="EMBL/GenBank/DDBJ databases">
        <title>Population genomic analysis revealed the cold adaptation of white poplar.</title>
        <authorList>
            <person name="Liu Y.-J."/>
        </authorList>
    </citation>
    <scope>NUCLEOTIDE SEQUENCE [LARGE SCALE GENOMIC DNA]</scope>
    <source>
        <strain evidence="4">PAL-ZL1</strain>
    </source>
</reference>
<dbReference type="InterPro" id="IPR025520">
    <property type="entry name" value="DUF4408"/>
</dbReference>
<evidence type="ECO:0000259" key="3">
    <source>
        <dbReference type="Pfam" id="PF14364"/>
    </source>
</evidence>
<dbReference type="EMBL" id="RCHU01000428">
    <property type="protein sequence ID" value="TKS05601.1"/>
    <property type="molecule type" value="Genomic_DNA"/>
</dbReference>
<evidence type="ECO:0000256" key="1">
    <source>
        <dbReference type="SAM" id="MobiDB-lite"/>
    </source>
</evidence>
<dbReference type="STRING" id="43335.A0A4U5Q759"/>
<dbReference type="AlphaFoldDB" id="A0A4U5Q759"/>
<gene>
    <name evidence="4" type="ORF">D5086_0000131400</name>
</gene>
<sequence length="331" mass="36538">MVLPASSSGNPMLSLKVALISAGVLLSLAVILKLSVLSVVADFAVSELPIMYSSVLSWLQPPYLYLVVNCIIISIVASSKLQLQKPSQEQQEPLPSSADIIAPPVQVENIYVRARSDYDNDAAVVSSDQYGSNYQDSDVDWKAAAVEDCSVKTIGVYEREEGGKAAPSMEFLFEKEKPLVSARLGRRRSLKATPEGNGKAAAPAALGVSKPKRYDTLESTWKTITDGRPMPLTRHLKKSGTWDTHVRRDSTSPPKLTKKSETFNDRSSSSKPEKLARSPQGSGKLCREPSLGQDELNKRVEAFIKKFNEEMRLQRQESLKQYQEMIDRGAY</sequence>
<feature type="domain" description="DUF4408" evidence="3">
    <location>
        <begin position="49"/>
        <end position="81"/>
    </location>
</feature>
<keyword evidence="2" id="KW-1133">Transmembrane helix</keyword>
<organism evidence="4">
    <name type="scientific">Populus alba</name>
    <name type="common">White poplar</name>
    <dbReference type="NCBI Taxonomy" id="43335"/>
    <lineage>
        <taxon>Eukaryota</taxon>
        <taxon>Viridiplantae</taxon>
        <taxon>Streptophyta</taxon>
        <taxon>Embryophyta</taxon>
        <taxon>Tracheophyta</taxon>
        <taxon>Spermatophyta</taxon>
        <taxon>Magnoliopsida</taxon>
        <taxon>eudicotyledons</taxon>
        <taxon>Gunneridae</taxon>
        <taxon>Pentapetalae</taxon>
        <taxon>rosids</taxon>
        <taxon>fabids</taxon>
        <taxon>Malpighiales</taxon>
        <taxon>Salicaceae</taxon>
        <taxon>Saliceae</taxon>
        <taxon>Populus</taxon>
    </lineage>
</organism>
<name>A0A4U5Q759_POPAL</name>
<feature type="region of interest" description="Disordered" evidence="1">
    <location>
        <begin position="186"/>
        <end position="207"/>
    </location>
</feature>
<dbReference type="PANTHER" id="PTHR33098:SF117">
    <property type="entry name" value="COTTON FIBER (DUF761)"/>
    <property type="match status" value="1"/>
</dbReference>
<dbReference type="InterPro" id="IPR008480">
    <property type="entry name" value="DUF761_pln"/>
</dbReference>
<accession>A0A4U5Q759</accession>